<feature type="non-terminal residue" evidence="1">
    <location>
        <position position="1"/>
    </location>
</feature>
<protein>
    <submittedName>
        <fullName evidence="1">Uncharacterized protein</fullName>
    </submittedName>
</protein>
<reference evidence="1" key="1">
    <citation type="submission" date="2014-05" db="EMBL/GenBank/DDBJ databases">
        <title>The transcriptome of the halophilic microalga Tetraselmis sp. GSL018 isolated from the Great Salt Lake, Utah.</title>
        <authorList>
            <person name="Jinkerson R.E."/>
            <person name="D'Adamo S."/>
            <person name="Posewitz M.C."/>
        </authorList>
    </citation>
    <scope>NUCLEOTIDE SEQUENCE</scope>
    <source>
        <strain evidence="1">GSL018</strain>
    </source>
</reference>
<dbReference type="EMBL" id="GBEZ01024535">
    <property type="protein sequence ID" value="JAC62461.1"/>
    <property type="molecule type" value="Transcribed_RNA"/>
</dbReference>
<organism evidence="1">
    <name type="scientific">Tetraselmis sp. GSL018</name>
    <dbReference type="NCBI Taxonomy" id="582737"/>
    <lineage>
        <taxon>Eukaryota</taxon>
        <taxon>Viridiplantae</taxon>
        <taxon>Chlorophyta</taxon>
        <taxon>core chlorophytes</taxon>
        <taxon>Chlorodendrophyceae</taxon>
        <taxon>Chlorodendrales</taxon>
        <taxon>Chlorodendraceae</taxon>
        <taxon>Tetraselmis</taxon>
    </lineage>
</organism>
<evidence type="ECO:0000313" key="1">
    <source>
        <dbReference type="EMBL" id="JAC62461.1"/>
    </source>
</evidence>
<accession>A0A061QVW2</accession>
<gene>
    <name evidence="1" type="ORF">TSPGSL018_23294</name>
</gene>
<feature type="non-terminal residue" evidence="1">
    <location>
        <position position="77"/>
    </location>
</feature>
<name>A0A061QVW2_9CHLO</name>
<proteinExistence type="predicted"/>
<dbReference type="AlphaFoldDB" id="A0A061QVW2"/>
<sequence length="77" mass="8023">AHLVGGFGRVAQVVQGASCRDGLPCHELCRHPRELRPGGRILHAPPPEAEFAAASSAPLAPEPVRPCCGACRPPQVP</sequence>